<accession>A0ABW1CX07</accession>
<dbReference type="InterPro" id="IPR025565">
    <property type="entry name" value="DUF4328"/>
</dbReference>
<organism evidence="3 4">
    <name type="scientific">Nonomuraea insulae</name>
    <dbReference type="NCBI Taxonomy" id="1616787"/>
    <lineage>
        <taxon>Bacteria</taxon>
        <taxon>Bacillati</taxon>
        <taxon>Actinomycetota</taxon>
        <taxon>Actinomycetes</taxon>
        <taxon>Streptosporangiales</taxon>
        <taxon>Streptosporangiaceae</taxon>
        <taxon>Nonomuraea</taxon>
    </lineage>
</organism>
<name>A0ABW1CX07_9ACTN</name>
<evidence type="ECO:0000256" key="1">
    <source>
        <dbReference type="SAM" id="Phobius"/>
    </source>
</evidence>
<sequence>MYPPPSGPGYQGYPPPPPPRLRPVRGLAVFAIAALVCDSAIGLIAAGIDLWYAGLVDRIAADVTAVPESEINTGDLVYGLSGILEFAVYVLVIVAFLVWLFRVRANAEILSPGGHRRGKPWVFFGWLVPIIAFWFPKQIVDDIWYASARAGHAAAPPSKGLIDAWWAAWLVASLVSNLAGRILFSADDLDTIAAAARFDVVSIALLVVAAVLAIGVIRKITDAQEQQRNPDLTPGVPTGYPAY</sequence>
<feature type="transmembrane region" description="Helical" evidence="1">
    <location>
        <begin position="196"/>
        <end position="217"/>
    </location>
</feature>
<dbReference type="Pfam" id="PF14219">
    <property type="entry name" value="DUF4328"/>
    <property type="match status" value="1"/>
</dbReference>
<keyword evidence="4" id="KW-1185">Reference proteome</keyword>
<evidence type="ECO:0000313" key="3">
    <source>
        <dbReference type="EMBL" id="MFC5830334.1"/>
    </source>
</evidence>
<feature type="transmembrane region" description="Helical" evidence="1">
    <location>
        <begin position="27"/>
        <end position="48"/>
    </location>
</feature>
<keyword evidence="1" id="KW-1133">Transmembrane helix</keyword>
<reference evidence="4" key="1">
    <citation type="journal article" date="2019" name="Int. J. Syst. Evol. Microbiol.">
        <title>The Global Catalogue of Microorganisms (GCM) 10K type strain sequencing project: providing services to taxonomists for standard genome sequencing and annotation.</title>
        <authorList>
            <consortium name="The Broad Institute Genomics Platform"/>
            <consortium name="The Broad Institute Genome Sequencing Center for Infectious Disease"/>
            <person name="Wu L."/>
            <person name="Ma J."/>
        </authorList>
    </citation>
    <scope>NUCLEOTIDE SEQUENCE [LARGE SCALE GENOMIC DNA]</scope>
    <source>
        <strain evidence="4">CCUG 53903</strain>
    </source>
</reference>
<comment type="caution">
    <text evidence="3">The sequence shown here is derived from an EMBL/GenBank/DDBJ whole genome shotgun (WGS) entry which is preliminary data.</text>
</comment>
<keyword evidence="1" id="KW-0472">Membrane</keyword>
<protein>
    <submittedName>
        <fullName evidence="3">DUF4328 domain-containing protein</fullName>
    </submittedName>
</protein>
<dbReference type="RefSeq" id="WP_379519817.1">
    <property type="nucleotide sequence ID" value="NZ_JBHSPA010000052.1"/>
</dbReference>
<evidence type="ECO:0000259" key="2">
    <source>
        <dbReference type="Pfam" id="PF14219"/>
    </source>
</evidence>
<feature type="domain" description="DUF4328" evidence="2">
    <location>
        <begin position="64"/>
        <end position="221"/>
    </location>
</feature>
<proteinExistence type="predicted"/>
<evidence type="ECO:0000313" key="4">
    <source>
        <dbReference type="Proteomes" id="UP001596058"/>
    </source>
</evidence>
<feature type="transmembrane region" description="Helical" evidence="1">
    <location>
        <begin position="121"/>
        <end position="139"/>
    </location>
</feature>
<feature type="transmembrane region" description="Helical" evidence="1">
    <location>
        <begin position="76"/>
        <end position="101"/>
    </location>
</feature>
<gene>
    <name evidence="3" type="ORF">ACFPZ3_41310</name>
</gene>
<keyword evidence="1" id="KW-0812">Transmembrane</keyword>
<dbReference type="EMBL" id="JBHSPA010000052">
    <property type="protein sequence ID" value="MFC5830334.1"/>
    <property type="molecule type" value="Genomic_DNA"/>
</dbReference>
<dbReference type="Proteomes" id="UP001596058">
    <property type="component" value="Unassembled WGS sequence"/>
</dbReference>